<dbReference type="EMBL" id="QEAM01000307">
    <property type="protein sequence ID" value="TPX41694.1"/>
    <property type="molecule type" value="Genomic_DNA"/>
</dbReference>
<accession>A0A507CRB9</accession>
<organism evidence="1 2">
    <name type="scientific">Synchytrium endobioticum</name>
    <dbReference type="NCBI Taxonomy" id="286115"/>
    <lineage>
        <taxon>Eukaryota</taxon>
        <taxon>Fungi</taxon>
        <taxon>Fungi incertae sedis</taxon>
        <taxon>Chytridiomycota</taxon>
        <taxon>Chytridiomycota incertae sedis</taxon>
        <taxon>Chytridiomycetes</taxon>
        <taxon>Synchytriales</taxon>
        <taxon>Synchytriaceae</taxon>
        <taxon>Synchytrium</taxon>
    </lineage>
</organism>
<name>A0A507CRB9_9FUNG</name>
<gene>
    <name evidence="1" type="ORF">SeLEV6574_g05969</name>
</gene>
<evidence type="ECO:0000313" key="2">
    <source>
        <dbReference type="Proteomes" id="UP000320475"/>
    </source>
</evidence>
<evidence type="ECO:0000313" key="1">
    <source>
        <dbReference type="EMBL" id="TPX41694.1"/>
    </source>
</evidence>
<proteinExistence type="predicted"/>
<reference evidence="1 2" key="1">
    <citation type="journal article" date="2019" name="Sci. Rep.">
        <title>Comparative genomics of chytrid fungi reveal insights into the obligate biotrophic and pathogenic lifestyle of Synchytrium endobioticum.</title>
        <authorList>
            <person name="van de Vossenberg B.T.L.H."/>
            <person name="Warris S."/>
            <person name="Nguyen H.D.T."/>
            <person name="van Gent-Pelzer M.P.E."/>
            <person name="Joly D.L."/>
            <person name="van de Geest H.C."/>
            <person name="Bonants P.J.M."/>
            <person name="Smith D.S."/>
            <person name="Levesque C.A."/>
            <person name="van der Lee T.A.J."/>
        </authorList>
    </citation>
    <scope>NUCLEOTIDE SEQUENCE [LARGE SCALE GENOMIC DNA]</scope>
    <source>
        <strain evidence="1 2">LEV6574</strain>
    </source>
</reference>
<dbReference type="AlphaFoldDB" id="A0A507CRB9"/>
<sequence length="129" mass="14518">MAISNPDNNNNMISLFLDILEMQIELATSSFQRDILVLLAKSSYHYISLDGDHSFHQKSNDDLMLMSLKELIPVCHDLVSRCFKKLQLQLAIGDDSQGPDELLLRVKALESKASAQFTPIKPARAMLSR</sequence>
<dbReference type="Proteomes" id="UP000320475">
    <property type="component" value="Unassembled WGS sequence"/>
</dbReference>
<comment type="caution">
    <text evidence="1">The sequence shown here is derived from an EMBL/GenBank/DDBJ whole genome shotgun (WGS) entry which is preliminary data.</text>
</comment>
<protein>
    <submittedName>
        <fullName evidence="1">Uncharacterized protein</fullName>
    </submittedName>
</protein>